<accession>A0A225VD20</accession>
<reference evidence="3" key="1">
    <citation type="submission" date="2017-03" db="EMBL/GenBank/DDBJ databases">
        <title>Phytopthora megakarya and P. palmivora, two closely related causual agents of cacao black pod achieved similar genome size and gene model numbers by different mechanisms.</title>
        <authorList>
            <person name="Ali S."/>
            <person name="Shao J."/>
            <person name="Larry D.J."/>
            <person name="Kronmiller B."/>
            <person name="Shen D."/>
            <person name="Strem M.D."/>
            <person name="Melnick R.L."/>
            <person name="Guiltinan M.J."/>
            <person name="Tyler B.M."/>
            <person name="Meinhardt L.W."/>
            <person name="Bailey B.A."/>
        </authorList>
    </citation>
    <scope>NUCLEOTIDE SEQUENCE [LARGE SCALE GENOMIC DNA]</scope>
    <source>
        <strain evidence="3">zdho120</strain>
    </source>
</reference>
<dbReference type="OrthoDB" id="128116at2759"/>
<evidence type="ECO:0000313" key="2">
    <source>
        <dbReference type="EMBL" id="OWZ02390.1"/>
    </source>
</evidence>
<evidence type="ECO:0000313" key="3">
    <source>
        <dbReference type="Proteomes" id="UP000198211"/>
    </source>
</evidence>
<dbReference type="EMBL" id="NBNE01006201">
    <property type="protein sequence ID" value="OWZ02390.1"/>
    <property type="molecule type" value="Genomic_DNA"/>
</dbReference>
<dbReference type="STRING" id="4795.A0A225VD20"/>
<proteinExistence type="predicted"/>
<name>A0A225VD20_9STRA</name>
<comment type="caution">
    <text evidence="2">The sequence shown here is derived from an EMBL/GenBank/DDBJ whole genome shotgun (WGS) entry which is preliminary data.</text>
</comment>
<protein>
    <submittedName>
        <fullName evidence="2">Uncharacterized protein</fullName>
    </submittedName>
</protein>
<dbReference type="Proteomes" id="UP000198211">
    <property type="component" value="Unassembled WGS sequence"/>
</dbReference>
<gene>
    <name evidence="2" type="ORF">PHMEG_00026058</name>
</gene>
<organism evidence="2 3">
    <name type="scientific">Phytophthora megakarya</name>
    <dbReference type="NCBI Taxonomy" id="4795"/>
    <lineage>
        <taxon>Eukaryota</taxon>
        <taxon>Sar</taxon>
        <taxon>Stramenopiles</taxon>
        <taxon>Oomycota</taxon>
        <taxon>Peronosporomycetes</taxon>
        <taxon>Peronosporales</taxon>
        <taxon>Peronosporaceae</taxon>
        <taxon>Phytophthora</taxon>
    </lineage>
</organism>
<dbReference type="AlphaFoldDB" id="A0A225VD20"/>
<keyword evidence="3" id="KW-1185">Reference proteome</keyword>
<sequence>MSKNMVTRLIEVMGTGNFDRPDLDDVRASEKAQFWRSVEAGYRIGDEEYSGLVADDLDFGGIDPGTIVPHSTAKLEELWKDLTSFSAFQRLNFVHPASTNVNLKNSLVIKLMCFTSKIRPEAPNCVRGGMYEEDEFDSHAPASATPTRVRRSATPSQQIGYNKRPLHSPNVKPTQNKKQKSKAEAINALVTLDARITAAREAEVAL</sequence>
<feature type="region of interest" description="Disordered" evidence="1">
    <location>
        <begin position="136"/>
        <end position="182"/>
    </location>
</feature>
<evidence type="ECO:0000256" key="1">
    <source>
        <dbReference type="SAM" id="MobiDB-lite"/>
    </source>
</evidence>